<feature type="chain" id="PRO_5046541263" evidence="2">
    <location>
        <begin position="25"/>
        <end position="231"/>
    </location>
</feature>
<proteinExistence type="predicted"/>
<feature type="signal peptide" evidence="2">
    <location>
        <begin position="1"/>
        <end position="24"/>
    </location>
</feature>
<comment type="caution">
    <text evidence="4">The sequence shown here is derived from an EMBL/GenBank/DDBJ whole genome shotgun (WGS) entry which is preliminary data.</text>
</comment>
<evidence type="ECO:0000259" key="3">
    <source>
        <dbReference type="Pfam" id="PF13529"/>
    </source>
</evidence>
<evidence type="ECO:0000313" key="4">
    <source>
        <dbReference type="EMBL" id="MBC6466886.1"/>
    </source>
</evidence>
<protein>
    <submittedName>
        <fullName evidence="4">C39 family peptidase</fullName>
    </submittedName>
</protein>
<sequence length="231" mass="24715">MKRWTSRAAVALALAAGAAGTVQAATPRSATAGVTPAPSTAPVRPASAPATRGATAPVPPSSYTLKLKGKYQRTDYYCMPASASMSLSTFGVTVKQGKLARAMNTTTSGTWDRDAIPVLNSYVKPLGYKYTIVSGLTGRPNALMKHVAYDVGVLRRAPNIDVWVEKLPWNRGKISGTRIGHIMVVYGYDKTKRTITVFDPWKPTGGTHTLSAKALANTLQYDGSLHYITRA</sequence>
<feature type="domain" description="Peptidase C39-like" evidence="3">
    <location>
        <begin position="71"/>
        <end position="201"/>
    </location>
</feature>
<name>A0ABR7LQ59_9ACTN</name>
<gene>
    <name evidence="4" type="ORF">HKK74_15445</name>
</gene>
<dbReference type="InterPro" id="IPR038765">
    <property type="entry name" value="Papain-like_cys_pep_sf"/>
</dbReference>
<feature type="region of interest" description="Disordered" evidence="1">
    <location>
        <begin position="25"/>
        <end position="59"/>
    </location>
</feature>
<dbReference type="EMBL" id="JABVEC010000010">
    <property type="protein sequence ID" value="MBC6466886.1"/>
    <property type="molecule type" value="Genomic_DNA"/>
</dbReference>
<dbReference type="SUPFAM" id="SSF54001">
    <property type="entry name" value="Cysteine proteinases"/>
    <property type="match status" value="1"/>
</dbReference>
<accession>A0ABR7LQ59</accession>
<keyword evidence="2" id="KW-0732">Signal</keyword>
<dbReference type="Proteomes" id="UP000805614">
    <property type="component" value="Unassembled WGS sequence"/>
</dbReference>
<organism evidence="4 5">
    <name type="scientific">Actinomadura alba</name>
    <dbReference type="NCBI Taxonomy" id="406431"/>
    <lineage>
        <taxon>Bacteria</taxon>
        <taxon>Bacillati</taxon>
        <taxon>Actinomycetota</taxon>
        <taxon>Actinomycetes</taxon>
        <taxon>Streptosporangiales</taxon>
        <taxon>Thermomonosporaceae</taxon>
        <taxon>Actinomadura</taxon>
    </lineage>
</organism>
<dbReference type="Pfam" id="PF13529">
    <property type="entry name" value="Peptidase_C39_2"/>
    <property type="match status" value="1"/>
</dbReference>
<evidence type="ECO:0000256" key="1">
    <source>
        <dbReference type="SAM" id="MobiDB-lite"/>
    </source>
</evidence>
<dbReference type="RefSeq" id="WP_187243901.1">
    <property type="nucleotide sequence ID" value="NZ_BAAAOK010000027.1"/>
</dbReference>
<evidence type="ECO:0000313" key="5">
    <source>
        <dbReference type="Proteomes" id="UP000805614"/>
    </source>
</evidence>
<evidence type="ECO:0000256" key="2">
    <source>
        <dbReference type="SAM" id="SignalP"/>
    </source>
</evidence>
<dbReference type="Gene3D" id="3.90.70.10">
    <property type="entry name" value="Cysteine proteinases"/>
    <property type="match status" value="1"/>
</dbReference>
<reference evidence="4 5" key="1">
    <citation type="submission" date="2020-06" db="EMBL/GenBank/DDBJ databases">
        <title>Actinomadura xiongansis sp. nov., isolated from soil of Baiyangdian.</title>
        <authorList>
            <person name="Zhang X."/>
        </authorList>
    </citation>
    <scope>NUCLEOTIDE SEQUENCE [LARGE SCALE GENOMIC DNA]</scope>
    <source>
        <strain evidence="4 5">HBUM206468</strain>
    </source>
</reference>
<dbReference type="InterPro" id="IPR039564">
    <property type="entry name" value="Peptidase_C39-like"/>
</dbReference>
<keyword evidence="5" id="KW-1185">Reference proteome</keyword>